<dbReference type="PANTHER" id="PTHR43046">
    <property type="entry name" value="GDP-MANNOSE MANNOSYL HYDROLASE"/>
    <property type="match status" value="1"/>
</dbReference>
<comment type="caution">
    <text evidence="4">The sequence shown here is derived from an EMBL/GenBank/DDBJ whole genome shotgun (WGS) entry which is preliminary data.</text>
</comment>
<organism evidence="4 5">
    <name type="scientific">Carbonactinospora thermoautotrophica</name>
    <dbReference type="NCBI Taxonomy" id="1469144"/>
    <lineage>
        <taxon>Bacteria</taxon>
        <taxon>Bacillati</taxon>
        <taxon>Actinomycetota</taxon>
        <taxon>Actinomycetes</taxon>
        <taxon>Kitasatosporales</taxon>
        <taxon>Carbonactinosporaceae</taxon>
        <taxon>Carbonactinospora</taxon>
    </lineage>
</organism>
<dbReference type="InterPro" id="IPR015797">
    <property type="entry name" value="NUDIX_hydrolase-like_dom_sf"/>
</dbReference>
<evidence type="ECO:0000259" key="3">
    <source>
        <dbReference type="PROSITE" id="PS51462"/>
    </source>
</evidence>
<keyword evidence="2" id="KW-0378">Hydrolase</keyword>
<evidence type="ECO:0000313" key="5">
    <source>
        <dbReference type="Proteomes" id="UP000070188"/>
    </source>
</evidence>
<dbReference type="InterPro" id="IPR020084">
    <property type="entry name" value="NUDIX_hydrolase_CS"/>
</dbReference>
<dbReference type="InterPro" id="IPR000086">
    <property type="entry name" value="NUDIX_hydrolase_dom"/>
</dbReference>
<keyword evidence="5" id="KW-1185">Reference proteome</keyword>
<evidence type="ECO:0000256" key="2">
    <source>
        <dbReference type="ARBA" id="ARBA00022801"/>
    </source>
</evidence>
<proteinExistence type="predicted"/>
<dbReference type="Proteomes" id="UP000070188">
    <property type="component" value="Unassembled WGS sequence"/>
</dbReference>
<gene>
    <name evidence="4" type="ORF">LI90_4274</name>
</gene>
<sequence length="147" mass="16040">MPPATEVIARALIVVDDHVVLARQVGRAWSFLPGGHVDPGEPVVAALGRELAEELDVTIAAAEPIGVVEHAYQENGPRHELNMIFSVQISQPHGDLRSRENHLEIHLVPLADLPAVDLRPARLKDALAQWITTGAPFYRLLHTALVP</sequence>
<dbReference type="GO" id="GO:0016787">
    <property type="term" value="F:hydrolase activity"/>
    <property type="evidence" value="ECO:0007669"/>
    <property type="project" value="UniProtKB-KW"/>
</dbReference>
<dbReference type="AlphaFoldDB" id="A0A132MZH8"/>
<dbReference type="OrthoDB" id="3478423at2"/>
<name>A0A132MZH8_9ACTN</name>
<dbReference type="PROSITE" id="PS51462">
    <property type="entry name" value="NUDIX"/>
    <property type="match status" value="1"/>
</dbReference>
<dbReference type="STRING" id="1469144.LI90_4274"/>
<dbReference type="PROSITE" id="PS00893">
    <property type="entry name" value="NUDIX_BOX"/>
    <property type="match status" value="1"/>
</dbReference>
<dbReference type="PATRIC" id="fig|1469144.10.peg.4585"/>
<feature type="domain" description="Nudix hydrolase" evidence="3">
    <location>
        <begin position="1"/>
        <end position="133"/>
    </location>
</feature>
<dbReference type="Pfam" id="PF00293">
    <property type="entry name" value="NUDIX"/>
    <property type="match status" value="1"/>
</dbReference>
<dbReference type="Gene3D" id="3.90.79.10">
    <property type="entry name" value="Nucleoside Triphosphate Pyrophosphohydrolase"/>
    <property type="match status" value="1"/>
</dbReference>
<dbReference type="PANTHER" id="PTHR43046:SF14">
    <property type="entry name" value="MUTT_NUDIX FAMILY PROTEIN"/>
    <property type="match status" value="1"/>
</dbReference>
<reference evidence="5" key="1">
    <citation type="submission" date="2015-04" db="EMBL/GenBank/DDBJ databases">
        <title>Physiological reanalysis, assessment of diazotrophy, and genome sequences of multiple isolates of Streptomyces thermoautotrophicus.</title>
        <authorList>
            <person name="MacKellar D.C."/>
            <person name="Lieber L."/>
            <person name="Norman J."/>
            <person name="Bolger A."/>
            <person name="Tobin C."/>
            <person name="Murray J.W."/>
            <person name="Chang R."/>
            <person name="Ford T."/>
            <person name="Nguyen P.Q."/>
            <person name="Woodward J."/>
            <person name="Permingeat H."/>
            <person name="Joshi N.S."/>
            <person name="Silver P.A."/>
            <person name="Usadel B."/>
            <person name="Rutherford A.W."/>
            <person name="Friesen M."/>
            <person name="Prell J."/>
        </authorList>
    </citation>
    <scope>NUCLEOTIDE SEQUENCE [LARGE SCALE GENOMIC DNA]</scope>
    <source>
        <strain evidence="5">H1</strain>
    </source>
</reference>
<protein>
    <recommendedName>
        <fullName evidence="3">Nudix hydrolase domain-containing protein</fullName>
    </recommendedName>
</protein>
<dbReference type="EMBL" id="LAXD01000001">
    <property type="protein sequence ID" value="KWX03223.1"/>
    <property type="molecule type" value="Genomic_DNA"/>
</dbReference>
<comment type="cofactor">
    <cofactor evidence="1">
        <name>Mg(2+)</name>
        <dbReference type="ChEBI" id="CHEBI:18420"/>
    </cofactor>
</comment>
<evidence type="ECO:0000313" key="4">
    <source>
        <dbReference type="EMBL" id="KWX03223.1"/>
    </source>
</evidence>
<evidence type="ECO:0000256" key="1">
    <source>
        <dbReference type="ARBA" id="ARBA00001946"/>
    </source>
</evidence>
<dbReference type="SUPFAM" id="SSF55811">
    <property type="entry name" value="Nudix"/>
    <property type="match status" value="1"/>
</dbReference>
<dbReference type="RefSeq" id="WP_079045799.1">
    <property type="nucleotide sequence ID" value="NZ_JYIJ01000009.1"/>
</dbReference>
<accession>A0A132MZH8</accession>